<protein>
    <submittedName>
        <fullName evidence="2">Mitochondrial protein</fullName>
    </submittedName>
</protein>
<dbReference type="Gene3D" id="3.30.70.270">
    <property type="match status" value="1"/>
</dbReference>
<organism evidence="2 3">
    <name type="scientific">Tanacetum coccineum</name>
    <dbReference type="NCBI Taxonomy" id="301880"/>
    <lineage>
        <taxon>Eukaryota</taxon>
        <taxon>Viridiplantae</taxon>
        <taxon>Streptophyta</taxon>
        <taxon>Embryophyta</taxon>
        <taxon>Tracheophyta</taxon>
        <taxon>Spermatophyta</taxon>
        <taxon>Magnoliopsida</taxon>
        <taxon>eudicotyledons</taxon>
        <taxon>Gunneridae</taxon>
        <taxon>Pentapetalae</taxon>
        <taxon>asterids</taxon>
        <taxon>campanulids</taxon>
        <taxon>Asterales</taxon>
        <taxon>Asteraceae</taxon>
        <taxon>Asteroideae</taxon>
        <taxon>Anthemideae</taxon>
        <taxon>Anthemidinae</taxon>
        <taxon>Tanacetum</taxon>
    </lineage>
</organism>
<dbReference type="PANTHER" id="PTHR45835">
    <property type="entry name" value="YALI0A06105P"/>
    <property type="match status" value="1"/>
</dbReference>
<proteinExistence type="predicted"/>
<dbReference type="EMBL" id="BQNB010019419">
    <property type="protein sequence ID" value="GJT85112.1"/>
    <property type="molecule type" value="Genomic_DNA"/>
</dbReference>
<accession>A0ABQ5HB65</accession>
<dbReference type="InterPro" id="IPR036397">
    <property type="entry name" value="RNaseH_sf"/>
</dbReference>
<gene>
    <name evidence="2" type="ORF">Tco_1066829</name>
</gene>
<feature type="compositionally biased region" description="Acidic residues" evidence="1">
    <location>
        <begin position="464"/>
        <end position="475"/>
    </location>
</feature>
<reference evidence="2" key="2">
    <citation type="submission" date="2022-01" db="EMBL/GenBank/DDBJ databases">
        <authorList>
            <person name="Yamashiro T."/>
            <person name="Shiraishi A."/>
            <person name="Satake H."/>
            <person name="Nakayama K."/>
        </authorList>
    </citation>
    <scope>NUCLEOTIDE SEQUENCE</scope>
</reference>
<name>A0ABQ5HB65_9ASTR</name>
<feature type="compositionally biased region" description="Acidic residues" evidence="1">
    <location>
        <begin position="445"/>
        <end position="456"/>
    </location>
</feature>
<dbReference type="PANTHER" id="PTHR45835:SF99">
    <property type="entry name" value="CHROMO DOMAIN-CONTAINING PROTEIN-RELATED"/>
    <property type="match status" value="1"/>
</dbReference>
<reference evidence="2" key="1">
    <citation type="journal article" date="2022" name="Int. J. Mol. Sci.">
        <title>Draft Genome of Tanacetum Coccineum: Genomic Comparison of Closely Related Tanacetum-Family Plants.</title>
        <authorList>
            <person name="Yamashiro T."/>
            <person name="Shiraishi A."/>
            <person name="Nakayama K."/>
            <person name="Satake H."/>
        </authorList>
    </citation>
    <scope>NUCLEOTIDE SEQUENCE</scope>
</reference>
<feature type="region of interest" description="Disordered" evidence="1">
    <location>
        <begin position="429"/>
        <end position="475"/>
    </location>
</feature>
<dbReference type="Proteomes" id="UP001151760">
    <property type="component" value="Unassembled WGS sequence"/>
</dbReference>
<evidence type="ECO:0000313" key="2">
    <source>
        <dbReference type="EMBL" id="GJT85112.1"/>
    </source>
</evidence>
<evidence type="ECO:0000313" key="3">
    <source>
        <dbReference type="Proteomes" id="UP001151760"/>
    </source>
</evidence>
<dbReference type="Gene3D" id="3.30.420.10">
    <property type="entry name" value="Ribonuclease H-like superfamily/Ribonuclease H"/>
    <property type="match status" value="1"/>
</dbReference>
<dbReference type="SUPFAM" id="SSF53098">
    <property type="entry name" value="Ribonuclease H-like"/>
    <property type="match status" value="1"/>
</dbReference>
<evidence type="ECO:0000256" key="1">
    <source>
        <dbReference type="SAM" id="MobiDB-lite"/>
    </source>
</evidence>
<keyword evidence="3" id="KW-1185">Reference proteome</keyword>
<sequence length="475" mass="53288">MSDTLSIGDNGQTRDGGNSRQWDVGKVLWDLPKGEVRVNWKRLTMTFQNGDNRVTLCGEPGLHRTEASLRSLARGISVNDQGYFVTLANLNGAELPESQGYGKIARVLTDLLKKDSFKWTAEATAIFRQLQRVMTQIQYRPGRENGTTDALSRRGKEVELKLISVTTVGLPDQLLQDLKKDSELEALRLSLETNAKGMEAIVVLMIVRLHGIPCSIISDRDKIFVSHWLGAAFKYLRAVFEVEPKEWAKWLPWAEYWYNTSFHSGIGRTPFKVLYGRDPPRLVSYDRGNNVTAEVESVLMGTKGFLLIEGSISPGTAGIFEVETYRQVSVAKTSKSENCRHGIMSPLRGWNVYGQVAVALKSYRDFVYTPVTLVPLRFVAHSLEWSGHLRDINGLGRTCLNQKQPGKVLKKCRGSFLIFTLRTRVEESLNETFDETPPSPKTSPLEDDDLVEEEAIEEGKDTEGIEGLDLDEDSL</sequence>
<dbReference type="InterPro" id="IPR012337">
    <property type="entry name" value="RNaseH-like_sf"/>
</dbReference>
<comment type="caution">
    <text evidence="2">The sequence shown here is derived from an EMBL/GenBank/DDBJ whole genome shotgun (WGS) entry which is preliminary data.</text>
</comment>
<dbReference type="InterPro" id="IPR043128">
    <property type="entry name" value="Rev_trsase/Diguanyl_cyclase"/>
</dbReference>